<dbReference type="AlphaFoldDB" id="A0A545TZV8"/>
<dbReference type="Gene3D" id="2.60.120.200">
    <property type="match status" value="1"/>
</dbReference>
<dbReference type="Proteomes" id="UP000319732">
    <property type="component" value="Unassembled WGS sequence"/>
</dbReference>
<sequence>MTSGFTGCSSGSSSDNPTNPNTSNPDGGGLVYSGPPPQTADVQSFKLNVWDNLAGDDRCGACHLEGGSGPTKFVHRGDINTAYAAANTLVDLGSPSNSEMVSKVAGGHNCWTSSPSVCADIITNYIEGWASIVGGDPNVIVLDPLPPEKIRDPGEAKFIPSTEQGNDFDDIYGLLTTYCAACHTENGGQQPFFASANRALAYEAAKSKIDINAPEKSRFVVRLRNESHNCWSNCGSDATEMENAIVAFADTVTANVIDTTNLVVSKAMNLEDGIAANTGGRYESNVIALYEFSEKLRTDVAFDTSGVDPAMDLTLSDEGVTKLPTFGLRFEGGRAQASTSASAKLHNLISSTGEYSIEAWVVPANVTQEESRIVSYSGGGEVRNFMLGQTLYNYDFFNRSTVTDANGGPALSTDPDEEVLQASLQHVVVTFDPINGRRLYVNGEYTEDLDESGPGLINEWDDSYAFVLGSEAGAQIGDDTTWQGSVRLLAIFNRVLTDEQIAGNFEAGVGEKFLLMFSVSHILEIEDAYVVVQAEQFDVGSYLFSEPFFQILDSTVDPNDIVLRGMRIGVNGAEAKVGQAFGKLDVRITNASYAELSRQPLSRLGAVIAKGIDVQTDEFFLTFDQLGLRQSNRPAEGPVVIADPVIVDTQSRLGLRTFEEIDATIAAFTGVSRANAAVKQTFENVKRQLPAVPNLNTFGSSHQMGVVQLAASYCGELVDNTSARGNYFPGFDFNAGVAAAFNGAGRSAVIDPLIERLLSNNLPDVPTSELPLGSGAGAPPASMSEVVTDEVNALIDRLLGCATCGTGAARTQTIVKAACAAAASNAVVMLQ</sequence>
<evidence type="ECO:0000313" key="2">
    <source>
        <dbReference type="EMBL" id="TQV82723.1"/>
    </source>
</evidence>
<evidence type="ECO:0000313" key="3">
    <source>
        <dbReference type="Proteomes" id="UP000319732"/>
    </source>
</evidence>
<feature type="region of interest" description="Disordered" evidence="1">
    <location>
        <begin position="1"/>
        <end position="37"/>
    </location>
</feature>
<dbReference type="SUPFAM" id="SSF49899">
    <property type="entry name" value="Concanavalin A-like lectins/glucanases"/>
    <property type="match status" value="1"/>
</dbReference>
<accession>A0A545TZV8</accession>
<feature type="compositionally biased region" description="Low complexity" evidence="1">
    <location>
        <begin position="1"/>
        <end position="25"/>
    </location>
</feature>
<keyword evidence="3" id="KW-1185">Reference proteome</keyword>
<reference evidence="2 3" key="1">
    <citation type="submission" date="2019-06" db="EMBL/GenBank/DDBJ databases">
        <title>Whole genome sequence for Cellvibrionaceae sp. R142.</title>
        <authorList>
            <person name="Wang G."/>
        </authorList>
    </citation>
    <scope>NUCLEOTIDE SEQUENCE [LARGE SCALE GENOMIC DNA]</scope>
    <source>
        <strain evidence="2 3">R142</strain>
    </source>
</reference>
<gene>
    <name evidence="2" type="ORF">FKG94_06795</name>
</gene>
<dbReference type="OrthoDB" id="5748965at2"/>
<dbReference type="InterPro" id="IPR013320">
    <property type="entry name" value="ConA-like_dom_sf"/>
</dbReference>
<name>A0A545TZV8_9GAMM</name>
<comment type="caution">
    <text evidence="2">The sequence shown here is derived from an EMBL/GenBank/DDBJ whole genome shotgun (WGS) entry which is preliminary data.</text>
</comment>
<organism evidence="2 3">
    <name type="scientific">Exilibacterium tricleocarpae</name>
    <dbReference type="NCBI Taxonomy" id="2591008"/>
    <lineage>
        <taxon>Bacteria</taxon>
        <taxon>Pseudomonadati</taxon>
        <taxon>Pseudomonadota</taxon>
        <taxon>Gammaproteobacteria</taxon>
        <taxon>Cellvibrionales</taxon>
        <taxon>Cellvibrionaceae</taxon>
        <taxon>Exilibacterium</taxon>
    </lineage>
</organism>
<proteinExistence type="predicted"/>
<dbReference type="Pfam" id="PF13385">
    <property type="entry name" value="Laminin_G_3"/>
    <property type="match status" value="1"/>
</dbReference>
<dbReference type="EMBL" id="VHSG01000007">
    <property type="protein sequence ID" value="TQV82723.1"/>
    <property type="molecule type" value="Genomic_DNA"/>
</dbReference>
<protein>
    <submittedName>
        <fullName evidence="2">LamG domain-containing protein</fullName>
    </submittedName>
</protein>
<evidence type="ECO:0000256" key="1">
    <source>
        <dbReference type="SAM" id="MobiDB-lite"/>
    </source>
</evidence>